<evidence type="ECO:0000313" key="9">
    <source>
        <dbReference type="EMBL" id="PVZ95562.1"/>
    </source>
</evidence>
<feature type="transmembrane region" description="Helical" evidence="7">
    <location>
        <begin position="272"/>
        <end position="298"/>
    </location>
</feature>
<evidence type="ECO:0000313" key="10">
    <source>
        <dbReference type="Proteomes" id="UP000244893"/>
    </source>
</evidence>
<evidence type="ECO:0000256" key="5">
    <source>
        <dbReference type="ARBA" id="ARBA00022989"/>
    </source>
</evidence>
<dbReference type="Pfam" id="PF00528">
    <property type="entry name" value="BPD_transp_1"/>
    <property type="match status" value="1"/>
</dbReference>
<accession>A0A2V1HV18</accession>
<feature type="domain" description="ABC transmembrane type-1" evidence="8">
    <location>
        <begin position="94"/>
        <end position="291"/>
    </location>
</feature>
<dbReference type="GO" id="GO:0005886">
    <property type="term" value="C:plasma membrane"/>
    <property type="evidence" value="ECO:0007669"/>
    <property type="project" value="UniProtKB-SubCell"/>
</dbReference>
<keyword evidence="3" id="KW-1003">Cell membrane</keyword>
<evidence type="ECO:0000256" key="7">
    <source>
        <dbReference type="RuleBase" id="RU363032"/>
    </source>
</evidence>
<keyword evidence="5 7" id="KW-1133">Transmembrane helix</keyword>
<dbReference type="InterPro" id="IPR045621">
    <property type="entry name" value="BPD_transp_1_N"/>
</dbReference>
<evidence type="ECO:0000256" key="3">
    <source>
        <dbReference type="ARBA" id="ARBA00022475"/>
    </source>
</evidence>
<keyword evidence="6 7" id="KW-0472">Membrane</keyword>
<dbReference type="CDD" id="cd06261">
    <property type="entry name" value="TM_PBP2"/>
    <property type="match status" value="1"/>
</dbReference>
<protein>
    <submittedName>
        <fullName evidence="9">ABC transporter permease</fullName>
    </submittedName>
</protein>
<dbReference type="PANTHER" id="PTHR43163">
    <property type="entry name" value="DIPEPTIDE TRANSPORT SYSTEM PERMEASE PROTEIN DPPB-RELATED"/>
    <property type="match status" value="1"/>
</dbReference>
<keyword evidence="2 7" id="KW-0813">Transport</keyword>
<dbReference type="GO" id="GO:0055085">
    <property type="term" value="P:transmembrane transport"/>
    <property type="evidence" value="ECO:0007669"/>
    <property type="project" value="InterPro"/>
</dbReference>
<dbReference type="Pfam" id="PF19300">
    <property type="entry name" value="BPD_transp_1_N"/>
    <property type="match status" value="1"/>
</dbReference>
<dbReference type="EMBL" id="QEOP01000001">
    <property type="protein sequence ID" value="PVZ95562.1"/>
    <property type="molecule type" value="Genomic_DNA"/>
</dbReference>
<dbReference type="InterPro" id="IPR000515">
    <property type="entry name" value="MetI-like"/>
</dbReference>
<comment type="similarity">
    <text evidence="7">Belongs to the binding-protein-dependent transport system permease family.</text>
</comment>
<evidence type="ECO:0000256" key="4">
    <source>
        <dbReference type="ARBA" id="ARBA00022692"/>
    </source>
</evidence>
<dbReference type="InterPro" id="IPR035906">
    <property type="entry name" value="MetI-like_sf"/>
</dbReference>
<proteinExistence type="inferred from homology"/>
<dbReference type="Gene3D" id="1.10.3720.10">
    <property type="entry name" value="MetI-like"/>
    <property type="match status" value="1"/>
</dbReference>
<comment type="subcellular location">
    <subcellularLocation>
        <location evidence="1 7">Cell membrane</location>
        <topology evidence="1 7">Multi-pass membrane protein</topology>
    </subcellularLocation>
</comment>
<feature type="transmembrane region" description="Helical" evidence="7">
    <location>
        <begin position="98"/>
        <end position="122"/>
    </location>
</feature>
<gene>
    <name evidence="9" type="ORF">DDQ50_03425</name>
</gene>
<feature type="transmembrane region" description="Helical" evidence="7">
    <location>
        <begin position="172"/>
        <end position="191"/>
    </location>
</feature>
<dbReference type="PROSITE" id="PS50928">
    <property type="entry name" value="ABC_TM1"/>
    <property type="match status" value="1"/>
</dbReference>
<dbReference type="OrthoDB" id="9778910at2"/>
<organism evidence="9 10">
    <name type="scientific">Amnibacterium flavum</name>
    <dbReference type="NCBI Taxonomy" id="2173173"/>
    <lineage>
        <taxon>Bacteria</taxon>
        <taxon>Bacillati</taxon>
        <taxon>Actinomycetota</taxon>
        <taxon>Actinomycetes</taxon>
        <taxon>Micrococcales</taxon>
        <taxon>Microbacteriaceae</taxon>
        <taxon>Amnibacterium</taxon>
    </lineage>
</organism>
<evidence type="ECO:0000256" key="2">
    <source>
        <dbReference type="ARBA" id="ARBA00022448"/>
    </source>
</evidence>
<keyword evidence="4 7" id="KW-0812">Transmembrane</keyword>
<name>A0A2V1HV18_9MICO</name>
<feature type="transmembrane region" description="Helical" evidence="7">
    <location>
        <begin position="9"/>
        <end position="29"/>
    </location>
</feature>
<dbReference type="Proteomes" id="UP000244893">
    <property type="component" value="Unassembled WGS sequence"/>
</dbReference>
<dbReference type="PANTHER" id="PTHR43163:SF6">
    <property type="entry name" value="DIPEPTIDE TRANSPORT SYSTEM PERMEASE PROTEIN DPPB-RELATED"/>
    <property type="match status" value="1"/>
</dbReference>
<dbReference type="SUPFAM" id="SSF161098">
    <property type="entry name" value="MetI-like"/>
    <property type="match status" value="1"/>
</dbReference>
<dbReference type="AlphaFoldDB" id="A0A2V1HV18"/>
<comment type="caution">
    <text evidence="9">The sequence shown here is derived from an EMBL/GenBank/DDBJ whole genome shotgun (WGS) entry which is preliminary data.</text>
</comment>
<keyword evidence="10" id="KW-1185">Reference proteome</keyword>
<dbReference type="RefSeq" id="WP_116755297.1">
    <property type="nucleotide sequence ID" value="NZ_JBHUEX010000001.1"/>
</dbReference>
<evidence type="ECO:0000256" key="1">
    <source>
        <dbReference type="ARBA" id="ARBA00004651"/>
    </source>
</evidence>
<sequence>MWIFLRRRLLTSAISLVGVIIVVFFLARLTGSPANLYLPESATQEQIDEFNRLNGLDQPLLVQFWNFLVGAVRLDFGDSIWQRRPALDVALAAMPPTLTLAGIALGLSLVIAIIAGSIAAVYRFRFPDRAISVTTLTISSIPDFWFALVGILVFAVQLRLLPTSGYSTASAWILPTATVMLAPIGVLTQVVRGAMIDALGAGYVQNARARGFGTARLVARHALRNASLPIVSVAGDRAAGMVNGSIIVGSVFAFPGIGTVILGAVLNRDFAVIQASVFVVGVGVILVNIAVDAIYALIDPRVRVGAGKGK</sequence>
<feature type="transmembrane region" description="Helical" evidence="7">
    <location>
        <begin position="246"/>
        <end position="266"/>
    </location>
</feature>
<feature type="transmembrane region" description="Helical" evidence="7">
    <location>
        <begin position="143"/>
        <end position="160"/>
    </location>
</feature>
<evidence type="ECO:0000259" key="8">
    <source>
        <dbReference type="PROSITE" id="PS50928"/>
    </source>
</evidence>
<evidence type="ECO:0000256" key="6">
    <source>
        <dbReference type="ARBA" id="ARBA00023136"/>
    </source>
</evidence>
<reference evidence="9 10" key="1">
    <citation type="submission" date="2018-05" db="EMBL/GenBank/DDBJ databases">
        <title>Amnibacterium sp. M8JJ-5, whole genome shotgun sequence.</title>
        <authorList>
            <person name="Tuo L."/>
        </authorList>
    </citation>
    <scope>NUCLEOTIDE SEQUENCE [LARGE SCALE GENOMIC DNA]</scope>
    <source>
        <strain evidence="9 10">M8JJ-5</strain>
    </source>
</reference>